<proteinExistence type="predicted"/>
<name>A0A6P2CIE2_9NOCA</name>
<protein>
    <submittedName>
        <fullName evidence="1">Uncharacterized protein</fullName>
    </submittedName>
</protein>
<sequence length="113" mass="11695">MPGEDLYLDVAAFGVLIDTLDSAADDMKAANDRLADTNSGDLGNVGLDAAAGKFRDKWQYGIEQIAKSTASMADGLRTTRDLYVAQEQATADSITAVGSAIPDVPAAGSSLNL</sequence>
<dbReference type="EMBL" id="QRCM01000001">
    <property type="protein sequence ID" value="TXG90748.1"/>
    <property type="molecule type" value="Genomic_DNA"/>
</dbReference>
<evidence type="ECO:0000313" key="1">
    <source>
        <dbReference type="EMBL" id="TXG90748.1"/>
    </source>
</evidence>
<organism evidence="1 2">
    <name type="scientific">Rhodococcus rhodnii</name>
    <dbReference type="NCBI Taxonomy" id="38312"/>
    <lineage>
        <taxon>Bacteria</taxon>
        <taxon>Bacillati</taxon>
        <taxon>Actinomycetota</taxon>
        <taxon>Actinomycetes</taxon>
        <taxon>Mycobacteriales</taxon>
        <taxon>Nocardiaceae</taxon>
        <taxon>Rhodococcus</taxon>
    </lineage>
</organism>
<reference evidence="1 2" key="1">
    <citation type="submission" date="2018-07" db="EMBL/GenBank/DDBJ databases">
        <title>Genome sequence of Rhodococcus rhodnii ATCC 35071 from Rhodnius prolixus.</title>
        <authorList>
            <person name="Patel V."/>
            <person name="Vogel K.J."/>
        </authorList>
    </citation>
    <scope>NUCLEOTIDE SEQUENCE [LARGE SCALE GENOMIC DNA]</scope>
    <source>
        <strain evidence="1 2">ATCC 35071</strain>
    </source>
</reference>
<evidence type="ECO:0000313" key="2">
    <source>
        <dbReference type="Proteomes" id="UP000471120"/>
    </source>
</evidence>
<dbReference type="AlphaFoldDB" id="A0A6P2CIE2"/>
<accession>A0A6P2CIE2</accession>
<dbReference type="Proteomes" id="UP000471120">
    <property type="component" value="Unassembled WGS sequence"/>
</dbReference>
<comment type="caution">
    <text evidence="1">The sequence shown here is derived from an EMBL/GenBank/DDBJ whole genome shotgun (WGS) entry which is preliminary data.</text>
</comment>
<gene>
    <name evidence="1" type="ORF">DW322_11595</name>
</gene>
<dbReference type="RefSeq" id="WP_010838434.1">
    <property type="nucleotide sequence ID" value="NZ_QRCM01000001.1"/>
</dbReference>